<dbReference type="RefSeq" id="XP_009498053.1">
    <property type="nucleotide sequence ID" value="XM_009499778.1"/>
</dbReference>
<evidence type="ECO:0000313" key="4">
    <source>
        <dbReference type="EMBL" id="KCV67492.1"/>
    </source>
</evidence>
<reference evidence="4" key="1">
    <citation type="submission" date="2013-04" db="EMBL/GenBank/DDBJ databases">
        <title>The Genome Sequence of Fonticula alba ATCC 38817.</title>
        <authorList>
            <consortium name="The Broad Institute Genomics Platform"/>
            <person name="Russ C."/>
            <person name="Cuomo C."/>
            <person name="Burger G."/>
            <person name="Gray M.W."/>
            <person name="Holland P.W.H."/>
            <person name="King N."/>
            <person name="Lang F.B.F."/>
            <person name="Roger A.J."/>
            <person name="Ruiz-Trillo I."/>
            <person name="Brown M."/>
            <person name="Walker B."/>
            <person name="Young S."/>
            <person name="Zeng Q."/>
            <person name="Gargeya S."/>
            <person name="Fitzgerald M."/>
            <person name="Haas B."/>
            <person name="Abouelleil A."/>
            <person name="Allen A.W."/>
            <person name="Alvarado L."/>
            <person name="Arachchi H.M."/>
            <person name="Berlin A.M."/>
            <person name="Chapman S.B."/>
            <person name="Gainer-Dewar J."/>
            <person name="Goldberg J."/>
            <person name="Griggs A."/>
            <person name="Gujja S."/>
            <person name="Hansen M."/>
            <person name="Howarth C."/>
            <person name="Imamovic A."/>
            <person name="Ireland A."/>
            <person name="Larimer J."/>
            <person name="McCowan C."/>
            <person name="Murphy C."/>
            <person name="Pearson M."/>
            <person name="Poon T.W."/>
            <person name="Priest M."/>
            <person name="Roberts A."/>
            <person name="Saif S."/>
            <person name="Shea T."/>
            <person name="Sisk P."/>
            <person name="Sykes S."/>
            <person name="Wortman J."/>
            <person name="Nusbaum C."/>
            <person name="Birren B."/>
        </authorList>
    </citation>
    <scope>NUCLEOTIDE SEQUENCE [LARGE SCALE GENOMIC DNA]</scope>
    <source>
        <strain evidence="4">ATCC 38817</strain>
    </source>
</reference>
<dbReference type="GO" id="GO:0019948">
    <property type="term" value="F:SUMO activating enzyme activity"/>
    <property type="evidence" value="ECO:0007669"/>
    <property type="project" value="TreeGrafter"/>
</dbReference>
<dbReference type="PANTHER" id="PTHR10953:SF162">
    <property type="entry name" value="SUMO-ACTIVATING ENZYME SUBUNIT 1"/>
    <property type="match status" value="1"/>
</dbReference>
<dbReference type="PANTHER" id="PTHR10953">
    <property type="entry name" value="UBIQUITIN-ACTIVATING ENZYME E1"/>
    <property type="match status" value="1"/>
</dbReference>
<dbReference type="InterPro" id="IPR000594">
    <property type="entry name" value="ThiF_NAD_FAD-bd"/>
</dbReference>
<dbReference type="Proteomes" id="UP000030693">
    <property type="component" value="Unassembled WGS sequence"/>
</dbReference>
<dbReference type="GO" id="GO:0016925">
    <property type="term" value="P:protein sumoylation"/>
    <property type="evidence" value="ECO:0007669"/>
    <property type="project" value="TreeGrafter"/>
</dbReference>
<dbReference type="GO" id="GO:0031510">
    <property type="term" value="C:SUMO activating enzyme complex"/>
    <property type="evidence" value="ECO:0007669"/>
    <property type="project" value="TreeGrafter"/>
</dbReference>
<dbReference type="OrthoDB" id="1708823at2759"/>
<name>A0A058Z1Y1_FONAL</name>
<dbReference type="InterPro" id="IPR042449">
    <property type="entry name" value="Ub-E1_IAD_1"/>
</dbReference>
<evidence type="ECO:0000256" key="2">
    <source>
        <dbReference type="ARBA" id="ARBA00043952"/>
    </source>
</evidence>
<sequence>MSTPPAAAAAAAAAAAVATPFITSVVSDEDSRLYDRQIRLWGFDAQARIKSAHVLVAGNLGTATVDEFLKNLVLAGVGRVTLLDAGALVVPGQCESQFLLRDYSVGQLVADEKATHLAILNPQVDIRVARLVETADEQPAAMLARLAGHPSAAVSSFFHKGASLRQWLTPDRMHTEGFTCVSVFDVDADTLVAVNEACRRVTRPGPGGSAATVPLVAVTSAGSYGSVFLDCGPSHVAKFETKDASGQSQTITQEIAYVPYRTAAGVQFLESLTALYAAAADDGAITLSSTRSGPTPAGDVAILFTATHGASSISTLVEPTELRAFHQKLSTTCVRPATSALKKRAGKKN</sequence>
<proteinExistence type="inferred from homology"/>
<evidence type="ECO:0000256" key="1">
    <source>
        <dbReference type="ARBA" id="ARBA00005673"/>
    </source>
</evidence>
<dbReference type="GO" id="GO:0006614">
    <property type="term" value="P:SRP-dependent cotranslational protein targeting to membrane"/>
    <property type="evidence" value="ECO:0007669"/>
    <property type="project" value="InterPro"/>
</dbReference>
<dbReference type="Pfam" id="PF00899">
    <property type="entry name" value="ThiF"/>
    <property type="match status" value="1"/>
</dbReference>
<comment type="similarity">
    <text evidence="1">Belongs to the ubiquitin-activating E1 family.</text>
</comment>
<dbReference type="GO" id="GO:0048500">
    <property type="term" value="C:signal recognition particle"/>
    <property type="evidence" value="ECO:0007669"/>
    <property type="project" value="InterPro"/>
</dbReference>
<dbReference type="InterPro" id="IPR045886">
    <property type="entry name" value="ThiF/MoeB/HesA"/>
</dbReference>
<dbReference type="Gene3D" id="3.50.50.80">
    <property type="entry name" value="Ubiquitin-activating enzyme E1, inactive adenylation domain, subdomain 1"/>
    <property type="match status" value="1"/>
</dbReference>
<comment type="pathway">
    <text evidence="2">Protein modification.</text>
</comment>
<dbReference type="GeneID" id="20530737"/>
<evidence type="ECO:0000313" key="5">
    <source>
        <dbReference type="Proteomes" id="UP000030693"/>
    </source>
</evidence>
<dbReference type="InterPro" id="IPR009018">
    <property type="entry name" value="Signal_recog_particle_SRP9/14"/>
</dbReference>
<protein>
    <recommendedName>
        <fullName evidence="3">THIF-type NAD/FAD binding fold domain-containing protein</fullName>
    </recommendedName>
</protein>
<gene>
    <name evidence="4" type="ORF">H696_06012</name>
</gene>
<evidence type="ECO:0000259" key="3">
    <source>
        <dbReference type="Pfam" id="PF00899"/>
    </source>
</evidence>
<organism evidence="4">
    <name type="scientific">Fonticula alba</name>
    <name type="common">Slime mold</name>
    <dbReference type="NCBI Taxonomy" id="691883"/>
    <lineage>
        <taxon>Eukaryota</taxon>
        <taxon>Rotosphaerida</taxon>
        <taxon>Fonticulaceae</taxon>
        <taxon>Fonticula</taxon>
    </lineage>
</organism>
<dbReference type="SUPFAM" id="SSF69572">
    <property type="entry name" value="Activating enzymes of the ubiquitin-like proteins"/>
    <property type="match status" value="1"/>
</dbReference>
<dbReference type="STRING" id="691883.A0A058Z1Y1"/>
<dbReference type="eggNOG" id="KOG2014">
    <property type="taxonomic scope" value="Eukaryota"/>
</dbReference>
<dbReference type="Gene3D" id="3.30.720.10">
    <property type="entry name" value="Signal recognition particle alu RNA binding heterodimer, srp9/1"/>
    <property type="match status" value="1"/>
</dbReference>
<dbReference type="InterPro" id="IPR035985">
    <property type="entry name" value="Ubiquitin-activating_enz"/>
</dbReference>
<dbReference type="SUPFAM" id="SSF54762">
    <property type="entry name" value="Signal recognition particle alu RNA binding heterodimer, SRP9/14"/>
    <property type="match status" value="1"/>
</dbReference>
<dbReference type="EMBL" id="KB932217">
    <property type="protein sequence ID" value="KCV67492.1"/>
    <property type="molecule type" value="Genomic_DNA"/>
</dbReference>
<dbReference type="GO" id="GO:0008312">
    <property type="term" value="F:7S RNA binding"/>
    <property type="evidence" value="ECO:0007669"/>
    <property type="project" value="InterPro"/>
</dbReference>
<feature type="domain" description="THIF-type NAD/FAD binding fold" evidence="3">
    <location>
        <begin position="34"/>
        <end position="130"/>
    </location>
</feature>
<keyword evidence="5" id="KW-1185">Reference proteome</keyword>
<accession>A0A058Z1Y1</accession>
<dbReference type="AlphaFoldDB" id="A0A058Z1Y1"/>